<dbReference type="Proteomes" id="UP000620327">
    <property type="component" value="Unassembled WGS sequence"/>
</dbReference>
<comment type="caution">
    <text evidence="1">The sequence shown here is derived from an EMBL/GenBank/DDBJ whole genome shotgun (WGS) entry which is preliminary data.</text>
</comment>
<dbReference type="RefSeq" id="WP_187016436.1">
    <property type="nucleotide sequence ID" value="NZ_JACOQI010000064.1"/>
</dbReference>
<sequence>VWVQNYDRRSLFFPAFQTVYDDDSSILNSFFNMAVAVELEKIADRAWRDLTGIDGLTPEQFIARSNRLITEAVAGRFDGRVVIEVETILTAADTQRGYSWSCNIIMYGNNMMTVGSFTIVARRREDLAQ</sequence>
<protein>
    <submittedName>
        <fullName evidence="1">Uncharacterized protein</fullName>
    </submittedName>
</protein>
<dbReference type="EMBL" id="JACOQI010000064">
    <property type="protein sequence ID" value="MBC5772328.1"/>
    <property type="molecule type" value="Genomic_DNA"/>
</dbReference>
<evidence type="ECO:0000313" key="2">
    <source>
        <dbReference type="Proteomes" id="UP000620327"/>
    </source>
</evidence>
<gene>
    <name evidence="1" type="ORF">H8Z83_18845</name>
</gene>
<organism evidence="1 2">
    <name type="scientific">Dysosmobacter segnis</name>
    <dbReference type="NCBI Taxonomy" id="2763042"/>
    <lineage>
        <taxon>Bacteria</taxon>
        <taxon>Bacillati</taxon>
        <taxon>Bacillota</taxon>
        <taxon>Clostridia</taxon>
        <taxon>Eubacteriales</taxon>
        <taxon>Oscillospiraceae</taxon>
        <taxon>Dysosmobacter</taxon>
    </lineage>
</organism>
<dbReference type="AlphaFoldDB" id="A0A923S9G8"/>
<keyword evidence="2" id="KW-1185">Reference proteome</keyword>
<name>A0A923S9G8_9FIRM</name>
<feature type="non-terminal residue" evidence="1">
    <location>
        <position position="1"/>
    </location>
</feature>
<reference evidence="1" key="1">
    <citation type="submission" date="2020-08" db="EMBL/GenBank/DDBJ databases">
        <title>Genome public.</title>
        <authorList>
            <person name="Liu C."/>
            <person name="Sun Q."/>
        </authorList>
    </citation>
    <scope>NUCLEOTIDE SEQUENCE</scope>
    <source>
        <strain evidence="1">BX15</strain>
    </source>
</reference>
<accession>A0A923S9G8</accession>
<evidence type="ECO:0000313" key="1">
    <source>
        <dbReference type="EMBL" id="MBC5772328.1"/>
    </source>
</evidence>
<proteinExistence type="predicted"/>